<dbReference type="OrthoDB" id="3238794at2759"/>
<feature type="region of interest" description="Disordered" evidence="1">
    <location>
        <begin position="1"/>
        <end position="23"/>
    </location>
</feature>
<organism evidence="3 4">
    <name type="scientific">Emergomyces africanus</name>
    <dbReference type="NCBI Taxonomy" id="1955775"/>
    <lineage>
        <taxon>Eukaryota</taxon>
        <taxon>Fungi</taxon>
        <taxon>Dikarya</taxon>
        <taxon>Ascomycota</taxon>
        <taxon>Pezizomycotina</taxon>
        <taxon>Eurotiomycetes</taxon>
        <taxon>Eurotiomycetidae</taxon>
        <taxon>Onygenales</taxon>
        <taxon>Ajellomycetaceae</taxon>
        <taxon>Emergomyces</taxon>
    </lineage>
</organism>
<evidence type="ECO:0000313" key="4">
    <source>
        <dbReference type="Proteomes" id="UP000091918"/>
    </source>
</evidence>
<feature type="compositionally biased region" description="Low complexity" evidence="1">
    <location>
        <begin position="1"/>
        <end position="14"/>
    </location>
</feature>
<comment type="caution">
    <text evidence="3">The sequence shown here is derived from an EMBL/GenBank/DDBJ whole genome shotgun (WGS) entry which is preliminary data.</text>
</comment>
<dbReference type="GO" id="GO:0005856">
    <property type="term" value="C:cytoskeleton"/>
    <property type="evidence" value="ECO:0007669"/>
    <property type="project" value="TreeGrafter"/>
</dbReference>
<dbReference type="GO" id="GO:0051015">
    <property type="term" value="F:actin filament binding"/>
    <property type="evidence" value="ECO:0007669"/>
    <property type="project" value="TreeGrafter"/>
</dbReference>
<dbReference type="EMBL" id="LGUA01000553">
    <property type="protein sequence ID" value="OAX81075.1"/>
    <property type="molecule type" value="Genomic_DNA"/>
</dbReference>
<dbReference type="Proteomes" id="UP000091918">
    <property type="component" value="Unassembled WGS sequence"/>
</dbReference>
<name>A0A1B7NWF2_9EURO</name>
<keyword evidence="4" id="KW-1185">Reference proteome</keyword>
<dbReference type="PANTHER" id="PTHR10672">
    <property type="entry name" value="ADDUCIN"/>
    <property type="match status" value="1"/>
</dbReference>
<proteinExistence type="predicted"/>
<evidence type="ECO:0000256" key="1">
    <source>
        <dbReference type="SAM" id="MobiDB-lite"/>
    </source>
</evidence>
<evidence type="ECO:0000313" key="3">
    <source>
        <dbReference type="EMBL" id="OAX81075.1"/>
    </source>
</evidence>
<dbReference type="InterPro" id="IPR036409">
    <property type="entry name" value="Aldolase_II/adducin_N_sf"/>
</dbReference>
<sequence length="327" mass="36252">MSTVKTTTTIQTTTPVRSVSGSIKPSNHTLHDIPTFESKEQEQKWAKNHMAGAFRIFAKLGFADGASGHISLRDPVKSDCFWINPYANHFACITVADLILVNHNGAPLTATEHKVNAAGFIIHSSIHRARPDLNAVCHMHSPYGRAWSTFGKGIEMLNQDSCMFYDDLAVYEGFGGIVLAKEEGENISRALGNKNNLILQNHRVQSPPPPPAPRRCDWVDYEQKAFAVRIMPEKMSNLVYTHICRLITAGQTVGEAAAFFIALERACQTQLLVEHAVIHAPGLQKKYVGDEEAAYTKKASGSPAAMYMQFVPEYELIFKETKGEFCQ</sequence>
<dbReference type="InterPro" id="IPR051017">
    <property type="entry name" value="Aldolase-II_Adducin_sf"/>
</dbReference>
<evidence type="ECO:0000259" key="2">
    <source>
        <dbReference type="SMART" id="SM01007"/>
    </source>
</evidence>
<dbReference type="SMART" id="SM01007">
    <property type="entry name" value="Aldolase_II"/>
    <property type="match status" value="1"/>
</dbReference>
<dbReference type="SUPFAM" id="SSF53639">
    <property type="entry name" value="AraD/HMP-PK domain-like"/>
    <property type="match status" value="2"/>
</dbReference>
<reference evidence="3 4" key="1">
    <citation type="submission" date="2015-07" db="EMBL/GenBank/DDBJ databases">
        <title>Emmonsia species relationships and genome sequence.</title>
        <authorList>
            <person name="Cuomo C.A."/>
            <person name="Schwartz I.S."/>
            <person name="Kenyon C."/>
            <person name="de Hoog G.S."/>
            <person name="Govender N.P."/>
            <person name="Botha A."/>
            <person name="Moreno L."/>
            <person name="de Vries M."/>
            <person name="Munoz J.F."/>
            <person name="Stielow J.B."/>
        </authorList>
    </citation>
    <scope>NUCLEOTIDE SEQUENCE [LARGE SCALE GENOMIC DNA]</scope>
    <source>
        <strain evidence="3 4">CBS 136260</strain>
    </source>
</reference>
<protein>
    <recommendedName>
        <fullName evidence="2">Class II aldolase/adducin N-terminal domain-containing protein</fullName>
    </recommendedName>
</protein>
<feature type="domain" description="Class II aldolase/adducin N-terminal" evidence="2">
    <location>
        <begin position="48"/>
        <end position="271"/>
    </location>
</feature>
<accession>A0A1B7NWF2</accession>
<dbReference type="InterPro" id="IPR001303">
    <property type="entry name" value="Aldolase_II/adducin_N"/>
</dbReference>
<dbReference type="Gene3D" id="3.40.225.10">
    <property type="entry name" value="Class II aldolase/adducin N-terminal domain"/>
    <property type="match status" value="2"/>
</dbReference>
<dbReference type="FunFam" id="3.40.225.10:FF:000009">
    <property type="entry name" value="Class II aldolase/adducin N-terminal"/>
    <property type="match status" value="1"/>
</dbReference>
<dbReference type="STRING" id="1658172.A0A1B7NWF2"/>
<gene>
    <name evidence="3" type="ORF">ACJ72_04588</name>
</gene>
<dbReference type="Pfam" id="PF00596">
    <property type="entry name" value="Aldolase_II"/>
    <property type="match status" value="1"/>
</dbReference>
<dbReference type="PANTHER" id="PTHR10672:SF40">
    <property type="entry name" value="CLASS II ALDOLASE_ADDUCIN DOMAIN PROTEIN (AFU_ORTHOLOGUE AFUA_3G09800)"/>
    <property type="match status" value="1"/>
</dbReference>
<dbReference type="AlphaFoldDB" id="A0A1B7NWF2"/>